<proteinExistence type="predicted"/>
<comment type="caution">
    <text evidence="2">The sequence shown here is derived from an EMBL/GenBank/DDBJ whole genome shotgun (WGS) entry which is preliminary data.</text>
</comment>
<gene>
    <name evidence="2" type="ORF">GCM10007414_31170</name>
</gene>
<evidence type="ECO:0000313" key="2">
    <source>
        <dbReference type="EMBL" id="GGB15492.1"/>
    </source>
</evidence>
<feature type="compositionally biased region" description="Polar residues" evidence="1">
    <location>
        <begin position="51"/>
        <end position="62"/>
    </location>
</feature>
<dbReference type="Proteomes" id="UP000651977">
    <property type="component" value="Unassembled WGS sequence"/>
</dbReference>
<protein>
    <submittedName>
        <fullName evidence="2">Uncharacterized protein</fullName>
    </submittedName>
</protein>
<evidence type="ECO:0000313" key="3">
    <source>
        <dbReference type="Proteomes" id="UP000651977"/>
    </source>
</evidence>
<organism evidence="2 3">
    <name type="scientific">Agarivorans gilvus</name>
    <dbReference type="NCBI Taxonomy" id="680279"/>
    <lineage>
        <taxon>Bacteria</taxon>
        <taxon>Pseudomonadati</taxon>
        <taxon>Pseudomonadota</taxon>
        <taxon>Gammaproteobacteria</taxon>
        <taxon>Alteromonadales</taxon>
        <taxon>Alteromonadaceae</taxon>
        <taxon>Agarivorans</taxon>
    </lineage>
</organism>
<evidence type="ECO:0000256" key="1">
    <source>
        <dbReference type="SAM" id="MobiDB-lite"/>
    </source>
</evidence>
<dbReference type="RefSeq" id="WP_055734610.1">
    <property type="nucleotide sequence ID" value="NZ_BMDY01000021.1"/>
</dbReference>
<name>A0ABQ1I4D2_9ALTE</name>
<feature type="region of interest" description="Disordered" evidence="1">
    <location>
        <begin position="39"/>
        <end position="74"/>
    </location>
</feature>
<feature type="compositionally biased region" description="Basic and acidic residues" evidence="1">
    <location>
        <begin position="63"/>
        <end position="74"/>
    </location>
</feature>
<reference evidence="3" key="1">
    <citation type="journal article" date="2019" name="Int. J. Syst. Evol. Microbiol.">
        <title>The Global Catalogue of Microorganisms (GCM) 10K type strain sequencing project: providing services to taxonomists for standard genome sequencing and annotation.</title>
        <authorList>
            <consortium name="The Broad Institute Genomics Platform"/>
            <consortium name="The Broad Institute Genome Sequencing Center for Infectious Disease"/>
            <person name="Wu L."/>
            <person name="Ma J."/>
        </authorList>
    </citation>
    <scope>NUCLEOTIDE SEQUENCE [LARGE SCALE GENOMIC DNA]</scope>
    <source>
        <strain evidence="3">CGMCC 1.10131</strain>
    </source>
</reference>
<dbReference type="EMBL" id="BMDY01000021">
    <property type="protein sequence ID" value="GGB15492.1"/>
    <property type="molecule type" value="Genomic_DNA"/>
</dbReference>
<sequence length="112" mass="12751">MQVNYNLQVASYESPYLARQRIQNTAPRQTITEFTAQKQMSNPGSPVFGNNDVQPGMSATQLRDSDDAKQANRKQIREAMGRSVDQAATHIRLYYQYMEEKGRRGPEILARA</sequence>
<accession>A0ABQ1I4D2</accession>
<keyword evidence="3" id="KW-1185">Reference proteome</keyword>